<organism evidence="1 2">
    <name type="scientific">Bacteroides oleiciplenus</name>
    <dbReference type="NCBI Taxonomy" id="626931"/>
    <lineage>
        <taxon>Bacteria</taxon>
        <taxon>Pseudomonadati</taxon>
        <taxon>Bacteroidota</taxon>
        <taxon>Bacteroidia</taxon>
        <taxon>Bacteroidales</taxon>
        <taxon>Bacteroidaceae</taxon>
        <taxon>Bacteroides</taxon>
    </lineage>
</organism>
<evidence type="ECO:0000313" key="1">
    <source>
        <dbReference type="EMBL" id="RGN37465.1"/>
    </source>
</evidence>
<evidence type="ECO:0000313" key="2">
    <source>
        <dbReference type="Proteomes" id="UP000260983"/>
    </source>
</evidence>
<dbReference type="Proteomes" id="UP000260983">
    <property type="component" value="Unassembled WGS sequence"/>
</dbReference>
<name>A0A3E5BJ78_9BACE</name>
<accession>A0A3E5BJ78</accession>
<dbReference type="EMBL" id="QSUL01000004">
    <property type="protein sequence ID" value="RGN37465.1"/>
    <property type="molecule type" value="Genomic_DNA"/>
</dbReference>
<dbReference type="AlphaFoldDB" id="A0A3E5BJ78"/>
<proteinExistence type="predicted"/>
<gene>
    <name evidence="1" type="ORF">DXB65_08190</name>
</gene>
<reference evidence="1 2" key="1">
    <citation type="submission" date="2018-08" db="EMBL/GenBank/DDBJ databases">
        <title>A genome reference for cultivated species of the human gut microbiota.</title>
        <authorList>
            <person name="Zou Y."/>
            <person name="Xue W."/>
            <person name="Luo G."/>
        </authorList>
    </citation>
    <scope>NUCLEOTIDE SEQUENCE [LARGE SCALE GENOMIC DNA]</scope>
    <source>
        <strain evidence="1 2">OM05-15BH</strain>
    </source>
</reference>
<sequence length="131" mass="14648">MTRGLRNNNPGNIRLSATPWQGEIRPSQDSSFCQFTSMAHGYRALLKLLRNYRRLHGCRTVADFISRWAPSHENNTSAYIRRVCSTMHVPASYQPDTDDHDTLCALAAAISLVENGTPALMEDVEAGWALL</sequence>
<comment type="caution">
    <text evidence="1">The sequence shown here is derived from an EMBL/GenBank/DDBJ whole genome shotgun (WGS) entry which is preliminary data.</text>
</comment>
<protein>
    <submittedName>
        <fullName evidence="1">Structural protein P5</fullName>
    </submittedName>
</protein>
<dbReference type="RefSeq" id="WP_117723882.1">
    <property type="nucleotide sequence ID" value="NZ_QSUL01000004.1"/>
</dbReference>